<dbReference type="SMART" id="SM00962">
    <property type="entry name" value="SRP54"/>
    <property type="match status" value="1"/>
</dbReference>
<dbReference type="EMBL" id="HG996474">
    <property type="protein sequence ID" value="CAG1836511.1"/>
    <property type="molecule type" value="Genomic_DNA"/>
</dbReference>
<dbReference type="GO" id="GO:0005525">
    <property type="term" value="F:GTP binding"/>
    <property type="evidence" value="ECO:0007669"/>
    <property type="project" value="UniProtKB-KW"/>
</dbReference>
<gene>
    <name evidence="4" type="ORF">GSMUA_244800.1</name>
</gene>
<feature type="domain" description="SRP54-type proteins GTP-binding" evidence="3">
    <location>
        <begin position="82"/>
        <end position="280"/>
    </location>
</feature>
<dbReference type="Gene3D" id="1.10.260.30">
    <property type="entry name" value="Signal recognition particle, SRP54 subunit, M-domain"/>
    <property type="match status" value="1"/>
</dbReference>
<dbReference type="InterPro" id="IPR042101">
    <property type="entry name" value="SRP54_N_sf"/>
</dbReference>
<sequence>MVLAQWDEKVLSKYLNDVSHMLLSSSDAQFKLVRDMQANIKRIVNLAAGHNKHRTIQQAVFNEHCKILDPGKPSFTPKKGKTSVVIFVGLQGSGKTTTCTKHAYYYQKKGWKPTLFCADTFRAGAFDQFKQKCNKNQNSLLWKVLLDNMESDPVKIAVDGVETFKKENRDLIFVDTRGQHKQEAFCRYINTDLIIFVMESSIGQATFDQAQAFKISVAIGAVIIIFKYNLQDQQSDSDYCYLVCLQSCSHQKTSPFIGTGEHPEEFEIFDVKPFVSHLLRKLYPAAYVPAVQKHFSKWVLQVRLTYGSEYLVFPRARYFCYVQLFSMLPWFSAKLMSKGHEKESRAKIKLFMTIMDSMTNAELDGTNPKLMNEYHTLHTARGLDRPVRDVLPPQMLKQIGGMGGLQNFMKQMGLKDMGGLVGSSDEGTNRIILYII</sequence>
<dbReference type="Gene3D" id="1.20.120.140">
    <property type="entry name" value="Signal recognition particle SRP54, nucleotide-binding domain"/>
    <property type="match status" value="1"/>
</dbReference>
<dbReference type="GO" id="GO:0003924">
    <property type="term" value="F:GTPase activity"/>
    <property type="evidence" value="ECO:0007669"/>
    <property type="project" value="InterPro"/>
</dbReference>
<dbReference type="Pfam" id="PF00448">
    <property type="entry name" value="SRP54"/>
    <property type="match status" value="1"/>
</dbReference>
<dbReference type="InterPro" id="IPR000897">
    <property type="entry name" value="SRP54_GTPase_dom"/>
</dbReference>
<dbReference type="Gene3D" id="3.40.50.300">
    <property type="entry name" value="P-loop containing nucleotide triphosphate hydrolases"/>
    <property type="match status" value="1"/>
</dbReference>
<evidence type="ECO:0000313" key="4">
    <source>
        <dbReference type="EMBL" id="CAG1836511.1"/>
    </source>
</evidence>
<name>A0A804KNU7_MUSAM</name>
<dbReference type="InterPro" id="IPR027417">
    <property type="entry name" value="P-loop_NTPase"/>
</dbReference>
<dbReference type="InterPro" id="IPR036891">
    <property type="entry name" value="Signal_recog_part_SRP54_M_sf"/>
</dbReference>
<protein>
    <submittedName>
        <fullName evidence="4">(wild Malaysian banana) hypothetical protein</fullName>
    </submittedName>
</protein>
<dbReference type="InParanoid" id="A0A804KNU7"/>
<dbReference type="OMA" id="FRNEDAC"/>
<evidence type="ECO:0000256" key="1">
    <source>
        <dbReference type="ARBA" id="ARBA00022741"/>
    </source>
</evidence>
<dbReference type="InterPro" id="IPR036225">
    <property type="entry name" value="SRP/SRP_N"/>
</dbReference>
<dbReference type="PANTHER" id="PTHR11564">
    <property type="entry name" value="SIGNAL RECOGNITION PARTICLE 54K PROTEIN SRP54"/>
    <property type="match status" value="1"/>
</dbReference>
<dbReference type="GO" id="GO:0006616">
    <property type="term" value="P:SRP-dependent cotranslational protein targeting to membrane, translocation"/>
    <property type="evidence" value="ECO:0000318"/>
    <property type="project" value="GO_Central"/>
</dbReference>
<dbReference type="EnsemblPlants" id="Ma09_t26120.1">
    <property type="protein sequence ID" value="Ma09_p26120.1"/>
    <property type="gene ID" value="Ma09_g26120"/>
</dbReference>
<keyword evidence="6" id="KW-1185">Reference proteome</keyword>
<dbReference type="PANTHER" id="PTHR11564:SF5">
    <property type="entry name" value="SIGNAL RECOGNITION PARTICLE SUBUNIT SRP54"/>
    <property type="match status" value="1"/>
</dbReference>
<evidence type="ECO:0000313" key="5">
    <source>
        <dbReference type="EnsemblPlants" id="Ma09_p26120.1"/>
    </source>
</evidence>
<reference evidence="4" key="1">
    <citation type="submission" date="2021-03" db="EMBL/GenBank/DDBJ databases">
        <authorList>
            <consortium name="Genoscope - CEA"/>
            <person name="William W."/>
        </authorList>
    </citation>
    <scope>NUCLEOTIDE SEQUENCE</scope>
    <source>
        <strain evidence="4">Doubled-haploid Pahang</strain>
    </source>
</reference>
<proteinExistence type="predicted"/>
<dbReference type="Proteomes" id="UP000012960">
    <property type="component" value="Unplaced"/>
</dbReference>
<reference evidence="5" key="2">
    <citation type="submission" date="2021-05" db="UniProtKB">
        <authorList>
            <consortium name="EnsemblPlants"/>
        </authorList>
    </citation>
    <scope>IDENTIFICATION</scope>
    <source>
        <strain evidence="5">subsp. malaccensis</strain>
    </source>
</reference>
<dbReference type="GO" id="GO:0008312">
    <property type="term" value="F:7S RNA binding"/>
    <property type="evidence" value="ECO:0000318"/>
    <property type="project" value="GO_Central"/>
</dbReference>
<dbReference type="Gramene" id="Ma09_t26120.1">
    <property type="protein sequence ID" value="Ma09_p26120.1"/>
    <property type="gene ID" value="Ma09_g26120"/>
</dbReference>
<dbReference type="SUPFAM" id="SSF52540">
    <property type="entry name" value="P-loop containing nucleoside triphosphate hydrolases"/>
    <property type="match status" value="1"/>
</dbReference>
<dbReference type="SUPFAM" id="SSF47364">
    <property type="entry name" value="Domain of the SRP/SRP receptor G-proteins"/>
    <property type="match status" value="1"/>
</dbReference>
<keyword evidence="2" id="KW-0342">GTP-binding</keyword>
<dbReference type="InterPro" id="IPR022941">
    <property type="entry name" value="SRP54"/>
</dbReference>
<dbReference type="AlphaFoldDB" id="A0A804KNU7"/>
<evidence type="ECO:0000256" key="2">
    <source>
        <dbReference type="ARBA" id="ARBA00023134"/>
    </source>
</evidence>
<dbReference type="GO" id="GO:0030942">
    <property type="term" value="F:endoplasmic reticulum signal peptide binding"/>
    <property type="evidence" value="ECO:0000318"/>
    <property type="project" value="GO_Central"/>
</dbReference>
<organism evidence="5 6">
    <name type="scientific">Musa acuminata subsp. malaccensis</name>
    <name type="common">Wild banana</name>
    <name type="synonym">Musa malaccensis</name>
    <dbReference type="NCBI Taxonomy" id="214687"/>
    <lineage>
        <taxon>Eukaryota</taxon>
        <taxon>Viridiplantae</taxon>
        <taxon>Streptophyta</taxon>
        <taxon>Embryophyta</taxon>
        <taxon>Tracheophyta</taxon>
        <taxon>Spermatophyta</taxon>
        <taxon>Magnoliopsida</taxon>
        <taxon>Liliopsida</taxon>
        <taxon>Zingiberales</taxon>
        <taxon>Musaceae</taxon>
        <taxon>Musa</taxon>
    </lineage>
</organism>
<accession>A0A804KNU7</accession>
<dbReference type="GO" id="GO:0005786">
    <property type="term" value="C:signal recognition particle, endoplasmic reticulum targeting"/>
    <property type="evidence" value="ECO:0000318"/>
    <property type="project" value="GO_Central"/>
</dbReference>
<evidence type="ECO:0000313" key="6">
    <source>
        <dbReference type="Proteomes" id="UP000012960"/>
    </source>
</evidence>
<keyword evidence="1" id="KW-0547">Nucleotide-binding</keyword>
<evidence type="ECO:0000259" key="3">
    <source>
        <dbReference type="SMART" id="SM00962"/>
    </source>
</evidence>
<dbReference type="GO" id="GO:0005829">
    <property type="term" value="C:cytosol"/>
    <property type="evidence" value="ECO:0000318"/>
    <property type="project" value="GO_Central"/>
</dbReference>
<dbReference type="SUPFAM" id="SSF47446">
    <property type="entry name" value="Signal peptide-binding domain"/>
    <property type="match status" value="1"/>
</dbReference>